<dbReference type="RefSeq" id="WP_227351704.1">
    <property type="nucleotide sequence ID" value="NZ_JAJDKX010000001.1"/>
</dbReference>
<protein>
    <submittedName>
        <fullName evidence="1">Uncharacterized protein</fullName>
    </submittedName>
</protein>
<dbReference type="Proteomes" id="UP001204814">
    <property type="component" value="Unassembled WGS sequence"/>
</dbReference>
<evidence type="ECO:0000313" key="1">
    <source>
        <dbReference type="EMBL" id="MCQ5060762.1"/>
    </source>
</evidence>
<comment type="caution">
    <text evidence="1">The sequence shown here is derived from an EMBL/GenBank/DDBJ whole genome shotgun (WGS) entry which is preliminary data.</text>
</comment>
<organism evidence="1 2">
    <name type="scientific">Faecalibacillus intestinalis</name>
    <dbReference type="NCBI Taxonomy" id="1982626"/>
    <lineage>
        <taxon>Bacteria</taxon>
        <taxon>Bacillati</taxon>
        <taxon>Bacillota</taxon>
        <taxon>Erysipelotrichia</taxon>
        <taxon>Erysipelotrichales</taxon>
        <taxon>Coprobacillaceae</taxon>
        <taxon>Faecalibacillus</taxon>
    </lineage>
</organism>
<dbReference type="EMBL" id="JANGBO010000001">
    <property type="protein sequence ID" value="MCQ5060762.1"/>
    <property type="molecule type" value="Genomic_DNA"/>
</dbReference>
<proteinExistence type="predicted"/>
<reference evidence="1" key="1">
    <citation type="submission" date="2022-06" db="EMBL/GenBank/DDBJ databases">
        <title>Isolation of gut microbiota from human fecal samples.</title>
        <authorList>
            <person name="Pamer E.G."/>
            <person name="Barat B."/>
            <person name="Waligurski E."/>
            <person name="Medina S."/>
            <person name="Paddock L."/>
            <person name="Mostad J."/>
        </authorList>
    </citation>
    <scope>NUCLEOTIDE SEQUENCE</scope>
    <source>
        <strain evidence="1">DFI.6.24</strain>
    </source>
</reference>
<name>A0AAP2UGD6_9FIRM</name>
<accession>A0AAP2UGD6</accession>
<sequence>MNNDYLEHLKKKRVKVLATIKPVLETFEINDFDYTFDKDTHQETLIIEKTKIGCTLNSIEAIMQEVLGYLFVKKWIPRRSLGSHEDRCIEAITHYWIK</sequence>
<evidence type="ECO:0000313" key="2">
    <source>
        <dbReference type="Proteomes" id="UP001204814"/>
    </source>
</evidence>
<dbReference type="AlphaFoldDB" id="A0AAP2UGD6"/>
<gene>
    <name evidence="1" type="ORF">NE542_02775</name>
</gene>